<evidence type="ECO:0000313" key="4">
    <source>
        <dbReference type="Proteomes" id="UP001209229"/>
    </source>
</evidence>
<feature type="chain" id="PRO_5042045430" evidence="1">
    <location>
        <begin position="23"/>
        <end position="773"/>
    </location>
</feature>
<evidence type="ECO:0000259" key="2">
    <source>
        <dbReference type="Pfam" id="PF18961"/>
    </source>
</evidence>
<dbReference type="Proteomes" id="UP001209229">
    <property type="component" value="Unassembled WGS sequence"/>
</dbReference>
<dbReference type="InterPro" id="IPR013780">
    <property type="entry name" value="Glyco_hydro_b"/>
</dbReference>
<name>A0AAE3M337_9BACT</name>
<evidence type="ECO:0000313" key="3">
    <source>
        <dbReference type="EMBL" id="MCW3785937.1"/>
    </source>
</evidence>
<keyword evidence="1" id="KW-0732">Signal</keyword>
<dbReference type="Pfam" id="PF18961">
    <property type="entry name" value="DUF5703_N"/>
    <property type="match status" value="1"/>
</dbReference>
<comment type="caution">
    <text evidence="3">The sequence shown here is derived from an EMBL/GenBank/DDBJ whole genome shotgun (WGS) entry which is preliminary data.</text>
</comment>
<feature type="domain" description="DUF5703" evidence="2">
    <location>
        <begin position="33"/>
        <end position="319"/>
    </location>
</feature>
<dbReference type="Gene3D" id="2.60.40.1180">
    <property type="entry name" value="Golgi alpha-mannosidase II"/>
    <property type="match status" value="1"/>
</dbReference>
<sequence>MKKTLFLIFIAIITCNSLINSANKVDLDQYNVVWTTQSKNSSESMPCGGGDIGTNVWVENGEIIFYLSKSGTFDENNTFLKLGRVRIHLSPNPFEGESFKQELILKDGYVQISGSKENLSADVKFWVDVFNPVISVEINSNQKINVDAIYENWRYQDRELRKGESFQNTYKWAPPKGLKTLADQISFKDNGVLFYHRNKAESVFDATVDQQGLSGIKDQLYNPLHNLTFGGYMTGKNFKSVTTTDGTYLDTDFKGWKLQSKEASKAHQLKISLHSNQTESIEDWQTELWKTVSTATTYSSSSHKKTIEWWNQYWNRSFIQIQSGKDQNSQEYQVGKNYQLFRYMLGCNAYGNYPTKFNGGLFTVDPVFVDAKKNYTPDFRNWGGGTFTAQNQRLVYFPMLKSGDFDMMKPQFDFYLRILNNAILRSKTYWGHDGACFTEQIENFGLPNPSEYGWKRPDWYDKGMQYNAWLEYQWDTVLEICYMILQTEKYNNNDISEYIPLIESCLTFFDEHYQYLAKQRGSKTYDANNHLVFYPGSSCETYKMSYNSTSTIAALQTVLKETIALPEKYMTQEQKDKWSKMLEHIPPISFTEYDGHKTIAPAKLWERVNNVEVPQLYPVYPWGIYGVGKPDLEVAVNTWKYDPDANKFRSHIGWKQDNIFAARLGLTKEAAELAKLKLKDSERRFSAFWGPGYDWVPDHNWGGSGMIGLQEMLLQTNGDEILLFPAWPKDWDVHFKLHAPNNTTVEAKVKDGKLEYLNVEPKEREKDIVNYLK</sequence>
<dbReference type="GO" id="GO:0005975">
    <property type="term" value="P:carbohydrate metabolic process"/>
    <property type="evidence" value="ECO:0007669"/>
    <property type="project" value="InterPro"/>
</dbReference>
<evidence type="ECO:0000256" key="1">
    <source>
        <dbReference type="SAM" id="SignalP"/>
    </source>
</evidence>
<dbReference type="AlphaFoldDB" id="A0AAE3M337"/>
<dbReference type="InterPro" id="IPR008928">
    <property type="entry name" value="6-hairpin_glycosidase_sf"/>
</dbReference>
<organism evidence="3 4">
    <name type="scientific">Plebeiibacterium sediminum</name>
    <dbReference type="NCBI Taxonomy" id="2992112"/>
    <lineage>
        <taxon>Bacteria</taxon>
        <taxon>Pseudomonadati</taxon>
        <taxon>Bacteroidota</taxon>
        <taxon>Bacteroidia</taxon>
        <taxon>Marinilabiliales</taxon>
        <taxon>Marinilabiliaceae</taxon>
        <taxon>Plebeiibacterium</taxon>
    </lineage>
</organism>
<dbReference type="InterPro" id="IPR043757">
    <property type="entry name" value="DUF5703_N"/>
</dbReference>
<dbReference type="InterPro" id="IPR012341">
    <property type="entry name" value="6hp_glycosidase-like_sf"/>
</dbReference>
<dbReference type="SUPFAM" id="SSF48208">
    <property type="entry name" value="Six-hairpin glycosidases"/>
    <property type="match status" value="1"/>
</dbReference>
<dbReference type="RefSeq" id="WP_301189509.1">
    <property type="nucleotide sequence ID" value="NZ_JAPDPJ010000008.1"/>
</dbReference>
<keyword evidence="4" id="KW-1185">Reference proteome</keyword>
<feature type="signal peptide" evidence="1">
    <location>
        <begin position="1"/>
        <end position="22"/>
    </location>
</feature>
<gene>
    <name evidence="3" type="ORF">OM075_05630</name>
</gene>
<dbReference type="EMBL" id="JAPDPJ010000008">
    <property type="protein sequence ID" value="MCW3785937.1"/>
    <property type="molecule type" value="Genomic_DNA"/>
</dbReference>
<dbReference type="Gene3D" id="1.50.10.10">
    <property type="match status" value="1"/>
</dbReference>
<reference evidence="3" key="1">
    <citation type="submission" date="2022-10" db="EMBL/GenBank/DDBJ databases">
        <authorList>
            <person name="Yu W.X."/>
        </authorList>
    </citation>
    <scope>NUCLEOTIDE SEQUENCE</scope>
    <source>
        <strain evidence="3">AAT</strain>
    </source>
</reference>
<accession>A0AAE3M337</accession>
<protein>
    <submittedName>
        <fullName evidence="3">DUF5703 domain-containing protein</fullName>
    </submittedName>
</protein>
<proteinExistence type="predicted"/>